<dbReference type="InterPro" id="IPR019160">
    <property type="entry name" value="Sec3_CC"/>
</dbReference>
<feature type="compositionally biased region" description="Pro residues" evidence="5">
    <location>
        <begin position="196"/>
        <end position="213"/>
    </location>
</feature>
<dbReference type="CDD" id="cd13315">
    <property type="entry name" value="PH_Sec3"/>
    <property type="match status" value="1"/>
</dbReference>
<keyword evidence="8" id="KW-1185">Reference proteome</keyword>
<evidence type="ECO:0000256" key="4">
    <source>
        <dbReference type="ARBA" id="ARBA00023054"/>
    </source>
</evidence>
<protein>
    <submittedName>
        <fullName evidence="7">Putative exocyst complex component</fullName>
    </submittedName>
</protein>
<feature type="compositionally biased region" description="Polar residues" evidence="5">
    <location>
        <begin position="605"/>
        <end position="642"/>
    </location>
</feature>
<evidence type="ECO:0000256" key="5">
    <source>
        <dbReference type="SAM" id="MobiDB-lite"/>
    </source>
</evidence>
<proteinExistence type="inferred from homology"/>
<reference evidence="7 8" key="1">
    <citation type="submission" date="2015-05" db="EMBL/GenBank/DDBJ databases">
        <title>Distinctive expansion of gene families associated with plant cell wall degradation and secondary metabolism in the genomes of grapevine trunk pathogens.</title>
        <authorList>
            <person name="Lawrence D.P."/>
            <person name="Travadon R."/>
            <person name="Rolshausen P.E."/>
            <person name="Baumgartner K."/>
        </authorList>
    </citation>
    <scope>NUCLEOTIDE SEQUENCE [LARGE SCALE GENOMIC DNA]</scope>
    <source>
        <strain evidence="7">UCRPC4</strain>
    </source>
</reference>
<dbReference type="Gene3D" id="2.30.29.90">
    <property type="match status" value="1"/>
</dbReference>
<feature type="compositionally biased region" description="Polar residues" evidence="5">
    <location>
        <begin position="421"/>
        <end position="439"/>
    </location>
</feature>
<feature type="region of interest" description="Disordered" evidence="5">
    <location>
        <begin position="180"/>
        <end position="472"/>
    </location>
</feature>
<dbReference type="PANTHER" id="PTHR16092:SF14">
    <property type="entry name" value="EXOCYST COMPLEX COMPONENT 1 ISOFORM X1"/>
    <property type="match status" value="1"/>
</dbReference>
<feature type="compositionally biased region" description="Basic and acidic residues" evidence="5">
    <location>
        <begin position="290"/>
        <end position="322"/>
    </location>
</feature>
<dbReference type="Pfam" id="PF20654">
    <property type="entry name" value="Sec3_C-term"/>
    <property type="match status" value="1"/>
</dbReference>
<evidence type="ECO:0000259" key="6">
    <source>
        <dbReference type="SMART" id="SM01313"/>
    </source>
</evidence>
<keyword evidence="2" id="KW-0813">Transport</keyword>
<gene>
    <name evidence="7" type="ORF">UCRPC4_g02919</name>
</gene>
<evidence type="ECO:0000256" key="2">
    <source>
        <dbReference type="ARBA" id="ARBA00022448"/>
    </source>
</evidence>
<dbReference type="EMBL" id="LCWF01000067">
    <property type="protein sequence ID" value="KKY23471.1"/>
    <property type="molecule type" value="Genomic_DNA"/>
</dbReference>
<evidence type="ECO:0000313" key="7">
    <source>
        <dbReference type="EMBL" id="KKY23471.1"/>
    </source>
</evidence>
<accession>A0A0G2EMW7</accession>
<organism evidence="7 8">
    <name type="scientific">Phaeomoniella chlamydospora</name>
    <name type="common">Phaeoacremonium chlamydosporum</name>
    <dbReference type="NCBI Taxonomy" id="158046"/>
    <lineage>
        <taxon>Eukaryota</taxon>
        <taxon>Fungi</taxon>
        <taxon>Dikarya</taxon>
        <taxon>Ascomycota</taxon>
        <taxon>Pezizomycotina</taxon>
        <taxon>Eurotiomycetes</taxon>
        <taxon>Chaetothyriomycetidae</taxon>
        <taxon>Phaeomoniellales</taxon>
        <taxon>Phaeomoniellaceae</taxon>
        <taxon>Phaeomoniella</taxon>
    </lineage>
</organism>
<keyword evidence="4" id="KW-0175">Coiled coil</keyword>
<feature type="compositionally biased region" description="Polar residues" evidence="5">
    <location>
        <begin position="273"/>
        <end position="282"/>
    </location>
</feature>
<dbReference type="FunFam" id="2.30.29.90:FF:000003">
    <property type="entry name" value="Exocyst complex component Sec3"/>
    <property type="match status" value="1"/>
</dbReference>
<feature type="region of interest" description="Disordered" evidence="5">
    <location>
        <begin position="484"/>
        <end position="547"/>
    </location>
</feature>
<comment type="similarity">
    <text evidence="1">Belongs to the SEC3 family.</text>
</comment>
<feature type="domain" description="Exocyst complex component Sec3 PIP2-binding N-terminal" evidence="6">
    <location>
        <begin position="65"/>
        <end position="164"/>
    </location>
</feature>
<feature type="compositionally biased region" description="Basic and acidic residues" evidence="5">
    <location>
        <begin position="252"/>
        <end position="269"/>
    </location>
</feature>
<name>A0A0G2EMW7_PHACM</name>
<keyword evidence="3" id="KW-0268">Exocytosis</keyword>
<feature type="region of interest" description="Disordered" evidence="5">
    <location>
        <begin position="568"/>
        <end position="689"/>
    </location>
</feature>
<dbReference type="SMART" id="SM01313">
    <property type="entry name" value="Sec3-PIP2_bind"/>
    <property type="match status" value="1"/>
</dbReference>
<evidence type="ECO:0000313" key="8">
    <source>
        <dbReference type="Proteomes" id="UP000053317"/>
    </source>
</evidence>
<feature type="compositionally biased region" description="Basic and acidic residues" evidence="5">
    <location>
        <begin position="385"/>
        <end position="401"/>
    </location>
</feature>
<dbReference type="GO" id="GO:0005886">
    <property type="term" value="C:plasma membrane"/>
    <property type="evidence" value="ECO:0007669"/>
    <property type="project" value="TreeGrafter"/>
</dbReference>
<evidence type="ECO:0000256" key="1">
    <source>
        <dbReference type="ARBA" id="ARBA00006518"/>
    </source>
</evidence>
<dbReference type="PANTHER" id="PTHR16092">
    <property type="entry name" value="SEC3/SYNTAXIN-RELATED"/>
    <property type="match status" value="1"/>
</dbReference>
<comment type="caution">
    <text evidence="7">The sequence shown here is derived from an EMBL/GenBank/DDBJ whole genome shotgun (WGS) entry which is preliminary data.</text>
</comment>
<dbReference type="Pfam" id="PF15277">
    <property type="entry name" value="Sec3-PIP2_bind"/>
    <property type="match status" value="1"/>
</dbReference>
<dbReference type="OrthoDB" id="27109at2759"/>
<dbReference type="Proteomes" id="UP000053317">
    <property type="component" value="Unassembled WGS sequence"/>
</dbReference>
<feature type="compositionally biased region" description="Polar residues" evidence="5">
    <location>
        <begin position="216"/>
        <end position="231"/>
    </location>
</feature>
<reference evidence="7 8" key="2">
    <citation type="submission" date="2015-05" db="EMBL/GenBank/DDBJ databases">
        <authorList>
            <person name="Morales-Cruz A."/>
            <person name="Amrine K.C."/>
            <person name="Cantu D."/>
        </authorList>
    </citation>
    <scope>NUCLEOTIDE SEQUENCE [LARGE SCALE GENOMIC DNA]</scope>
    <source>
        <strain evidence="7">UCRPC4</strain>
    </source>
</reference>
<evidence type="ECO:0000256" key="3">
    <source>
        <dbReference type="ARBA" id="ARBA00022483"/>
    </source>
</evidence>
<dbReference type="GO" id="GO:0005546">
    <property type="term" value="F:phosphatidylinositol-4,5-bisphosphate binding"/>
    <property type="evidence" value="ECO:0007669"/>
    <property type="project" value="TreeGrafter"/>
</dbReference>
<dbReference type="GO" id="GO:0006887">
    <property type="term" value="P:exocytosis"/>
    <property type="evidence" value="ECO:0007669"/>
    <property type="project" value="UniProtKB-KW"/>
</dbReference>
<sequence>MADSTDLSDAAQAQKFDNEKRRIIDSCFSKKSEDGTPIETYITHIRVVEDGVYTSTPPPPNSPPANKKPRTIIVAVRKSGKVRVHKARENNNGTFSIGKTWEINDLGPVKSFSVVTPSDDPRLKEWAGDTGFVVTLGKPYYWQANAYKAKQFFIESLVKIYRKYTGGLLPELQGFSPEEEQRLVAKARAPSNPAFRSPPAPRTPSNPFPPPAPSTGSAQSSQVFPPSSAGSDYNRAPSRSGVPSPAVTEDGPPSRRDVFRAPSRDDMRAPSRNGASPLSSRENMPPASRDGLRAPSREGYREMRRQPSREQMMRKMSSEDPIPRMPGQFAPSMPQRDMTPESVQQPLEKATALRQGTNGTSASPATQKDEVLRRLRGGSDVLSTDPERGSERPRRSGENQRKSPSPRPSPDRLPERRRPPFQNSVSGQKSTESVQSTKYFTPIATPDQRLMEDGENSRQAPKTPNDLPTDGVKSLDYFARSKMEGTRGKDNEMEATSVQPAPSVKAITTEDKASEGQSEIVPETPTSPLSDTNSEEHRPGLGPMIKKKSAKDIAGTFRKAALAAAAFKPRAGGAGERLLAQKEINTNEPDGITSVVPAPLLRGISNDSTRPTTPNSKDIITSPVSDNSVKSPFSSKKQANPTATPPIIQVQRKATEDIVQVQAEEKPKRPSSPDKARSRSPGRRRRQMQEARIAKYCNALDIDPKVLESRGGDFDDLLTELGWDGKLEEGKTVDDLQADIRREIGRAQATGWLGHIEQQETKTQQLATLFDKAIAECEELDGLLTLYQHELSTLADDVAYIEAQGQGLQVQTANQKLLQTEVRNLLRTISISPEDLRDLREASLGTPDGLDAAEQALAVLYKAMLTIDPDIRQNRKRQADAGHEHTGVGVYADAELGQMRAVTQKKDDYRDETQLFLKRLNQYMTMAFKIAEQRTSDYLEQNKSGLGGIATRLDTRVYDVSRNELWMYNALMLFVREVNSYEWQTLISMYESSTKSVYQDQFRDNVFAWKKMTRKPTGDEQDILFTGQEKEKEGESLATAARKLTVKRGKTVRVGNLRQSTGERQDGRVEPFEAFSGVMDEQLKCIAEEQNFSVEFFHLNSLSTADFADIVAAAPPDKRKLPNLSAKHNYDPDRDMAKMVEKVMDNLYSFWPQDMQNLIDWVLRNDQLQGVGLLYVIEKKLSDYEETNQEYITRTLQRIHDRLVGLFHRFVDEQIRGIEDTKVKIKKRRGVISFMRVFPSFSGAVEGMISSATSDKGHHESLEIRFIVNEAYGKINKAMFESLIFIAKENPAVAAAQGANGVTSTGDPEDKEALNYHILMIENMNHYIEEVDTKNNIVLDEWHEKATHEFYDHMRQYIDAVIRRPLGKLLDFIESTESLMKSYPSEASYPSIAAKPSHSRSTAKKVIAAYDLKEIRKGIDTLKKRIEKHFGDADDPGVGRSIVTKVFGECSARYVDAHDRMRRILEKVYEGQGGGLDLEWRKEEASAMFRR</sequence>
<feature type="compositionally biased region" description="Polar residues" evidence="5">
    <location>
        <begin position="354"/>
        <end position="366"/>
    </location>
</feature>
<dbReference type="GO" id="GO:0000145">
    <property type="term" value="C:exocyst"/>
    <property type="evidence" value="ECO:0007669"/>
    <property type="project" value="InterPro"/>
</dbReference>
<dbReference type="Pfam" id="PF09763">
    <property type="entry name" value="Sec3_CC"/>
    <property type="match status" value="1"/>
</dbReference>
<dbReference type="InterPro" id="IPR028258">
    <property type="entry name" value="Sec3-PIP2_bind"/>
</dbReference>
<dbReference type="InterPro" id="IPR048628">
    <property type="entry name" value="Sec3_C"/>
</dbReference>
<feature type="compositionally biased region" description="Basic and acidic residues" evidence="5">
    <location>
        <begin position="409"/>
        <end position="418"/>
    </location>
</feature>
<dbReference type="GO" id="GO:0006893">
    <property type="term" value="P:Golgi to plasma membrane transport"/>
    <property type="evidence" value="ECO:0007669"/>
    <property type="project" value="TreeGrafter"/>
</dbReference>
<feature type="compositionally biased region" description="Basic and acidic residues" evidence="5">
    <location>
        <begin position="663"/>
        <end position="677"/>
    </location>
</feature>